<comment type="similarity">
    <text evidence="1 5">Belongs to the DTD family.</text>
</comment>
<evidence type="ECO:0000313" key="7">
    <source>
        <dbReference type="EMBL" id="KAK9794314.1"/>
    </source>
</evidence>
<proteinExistence type="inferred from homology"/>
<dbReference type="PANTHER" id="PTHR10472:SF5">
    <property type="entry name" value="D-AMINOACYL-TRNA DEACYLASE 1"/>
    <property type="match status" value="1"/>
</dbReference>
<keyword evidence="5" id="KW-0963">Cytoplasm</keyword>
<dbReference type="InterPro" id="IPR003732">
    <property type="entry name" value="Daa-tRNA_deacyls_DTD"/>
</dbReference>
<dbReference type="EMBL" id="JALJOQ010000141">
    <property type="protein sequence ID" value="KAK9794314.1"/>
    <property type="molecule type" value="Genomic_DNA"/>
</dbReference>
<dbReference type="Proteomes" id="UP001465755">
    <property type="component" value="Unassembled WGS sequence"/>
</dbReference>
<dbReference type="EC" id="3.1.1.96" evidence="2 5"/>
<comment type="catalytic activity">
    <reaction evidence="3">
        <text>glycyl-tRNA(Ala) + H2O = tRNA(Ala) + glycine + H(+)</text>
        <dbReference type="Rhea" id="RHEA:53744"/>
        <dbReference type="Rhea" id="RHEA-COMP:9657"/>
        <dbReference type="Rhea" id="RHEA-COMP:13640"/>
        <dbReference type="ChEBI" id="CHEBI:15377"/>
        <dbReference type="ChEBI" id="CHEBI:15378"/>
        <dbReference type="ChEBI" id="CHEBI:57305"/>
        <dbReference type="ChEBI" id="CHEBI:78442"/>
        <dbReference type="ChEBI" id="CHEBI:78522"/>
        <dbReference type="EC" id="3.1.1.96"/>
    </reaction>
</comment>
<keyword evidence="8" id="KW-1185">Reference proteome</keyword>
<dbReference type="GO" id="GO:0005737">
    <property type="term" value="C:cytoplasm"/>
    <property type="evidence" value="ECO:0007669"/>
    <property type="project" value="UniProtKB-SubCell"/>
</dbReference>
<evidence type="ECO:0000256" key="5">
    <source>
        <dbReference type="RuleBase" id="RU003470"/>
    </source>
</evidence>
<accession>A0AAW1NQB9</accession>
<dbReference type="EMBL" id="JALJOQ010000248">
    <property type="protein sequence ID" value="KAK9787481.1"/>
    <property type="molecule type" value="Genomic_DNA"/>
</dbReference>
<reference evidence="6" key="2">
    <citation type="submission" date="2024-04" db="EMBL/GenBank/DDBJ databases">
        <authorList>
            <person name="Dal Grande F."/>
            <person name="Keller J."/>
            <person name="Delaux P.-M."/>
        </authorList>
    </citation>
    <scope>NUCLEOTIDE SEQUENCE</scope>
    <source>
        <strain evidence="6">SAG 2036</strain>
    </source>
</reference>
<evidence type="ECO:0000256" key="3">
    <source>
        <dbReference type="ARBA" id="ARBA00047676"/>
    </source>
</evidence>
<sequence length="170" mass="18813">MRQRAVAARRINTPTIAMRAVIQRVSSAQVEVEGKSVGSIGKGLLVLVGLKAGDTEKDLEYMSRKVLNSRLFPASDGAKMWDQSVSQLQLEVLIVSQFTLYGFLKGNKPDYHLAMPPQQAQEMYNYFVQRLKQSYAPDKVAEGTFGAMMQVSLVNDGPVTLQLDSDKDAK</sequence>
<organism evidence="6 8">
    <name type="scientific">Symbiochloris irregularis</name>
    <dbReference type="NCBI Taxonomy" id="706552"/>
    <lineage>
        <taxon>Eukaryota</taxon>
        <taxon>Viridiplantae</taxon>
        <taxon>Chlorophyta</taxon>
        <taxon>core chlorophytes</taxon>
        <taxon>Trebouxiophyceae</taxon>
        <taxon>Trebouxiales</taxon>
        <taxon>Trebouxiaceae</taxon>
        <taxon>Symbiochloris</taxon>
    </lineage>
</organism>
<gene>
    <name evidence="7" type="ORF">WJX73_005485</name>
    <name evidence="6" type="ORF">WJX73_010727</name>
</gene>
<dbReference type="InterPro" id="IPR023509">
    <property type="entry name" value="DTD-like_sf"/>
</dbReference>
<evidence type="ECO:0000256" key="1">
    <source>
        <dbReference type="ARBA" id="ARBA00009673"/>
    </source>
</evidence>
<dbReference type="FunFam" id="3.50.80.10:FF:000001">
    <property type="entry name" value="D-aminoacyl-tRNA deacylase"/>
    <property type="match status" value="1"/>
</dbReference>
<evidence type="ECO:0000313" key="6">
    <source>
        <dbReference type="EMBL" id="KAK9787481.1"/>
    </source>
</evidence>
<dbReference type="SUPFAM" id="SSF69500">
    <property type="entry name" value="DTD-like"/>
    <property type="match status" value="1"/>
</dbReference>
<keyword evidence="5" id="KW-0820">tRNA-binding</keyword>
<name>A0AAW1NQB9_9CHLO</name>
<comment type="catalytic activity">
    <reaction evidence="4">
        <text>a D-aminoacyl-tRNA + H2O = a tRNA + a D-alpha-amino acid + H(+)</text>
        <dbReference type="Rhea" id="RHEA:13953"/>
        <dbReference type="Rhea" id="RHEA-COMP:10123"/>
        <dbReference type="Rhea" id="RHEA-COMP:10124"/>
        <dbReference type="ChEBI" id="CHEBI:15377"/>
        <dbReference type="ChEBI" id="CHEBI:15378"/>
        <dbReference type="ChEBI" id="CHEBI:59871"/>
        <dbReference type="ChEBI" id="CHEBI:78442"/>
        <dbReference type="ChEBI" id="CHEBI:79333"/>
        <dbReference type="EC" id="3.1.1.96"/>
    </reaction>
</comment>
<comment type="caution">
    <text evidence="6">The sequence shown here is derived from an EMBL/GenBank/DDBJ whole genome shotgun (WGS) entry which is preliminary data.</text>
</comment>
<keyword evidence="5" id="KW-0378">Hydrolase</keyword>
<keyword evidence="5" id="KW-0694">RNA-binding</keyword>
<dbReference type="NCBIfam" id="TIGR00256">
    <property type="entry name" value="D-aminoacyl-tRNA deacylase"/>
    <property type="match status" value="1"/>
</dbReference>
<protein>
    <recommendedName>
        <fullName evidence="2 5">D-aminoacyl-tRNA deacylase</fullName>
        <ecNumber evidence="2 5">3.1.1.96</ecNumber>
    </recommendedName>
</protein>
<dbReference type="GO" id="GO:0051500">
    <property type="term" value="F:D-tyrosyl-tRNA(Tyr) deacylase activity"/>
    <property type="evidence" value="ECO:0007669"/>
    <property type="project" value="TreeGrafter"/>
</dbReference>
<evidence type="ECO:0000256" key="2">
    <source>
        <dbReference type="ARBA" id="ARBA00013056"/>
    </source>
</evidence>
<evidence type="ECO:0000313" key="8">
    <source>
        <dbReference type="Proteomes" id="UP001465755"/>
    </source>
</evidence>
<dbReference type="PANTHER" id="PTHR10472">
    <property type="entry name" value="D-TYROSYL-TRNA TYR DEACYLASE"/>
    <property type="match status" value="1"/>
</dbReference>
<comment type="subcellular location">
    <subcellularLocation>
        <location evidence="5">Cytoplasm</location>
    </subcellularLocation>
</comment>
<dbReference type="Gene3D" id="3.50.80.10">
    <property type="entry name" value="D-tyrosyl-tRNA(Tyr) deacylase"/>
    <property type="match status" value="1"/>
</dbReference>
<dbReference type="HAMAP" id="MF_00518">
    <property type="entry name" value="Deacylase_Dtd"/>
    <property type="match status" value="1"/>
</dbReference>
<dbReference type="GO" id="GO:0000049">
    <property type="term" value="F:tRNA binding"/>
    <property type="evidence" value="ECO:0007669"/>
    <property type="project" value="UniProtKB-KW"/>
</dbReference>
<dbReference type="AlphaFoldDB" id="A0AAW1NQB9"/>
<dbReference type="Pfam" id="PF02580">
    <property type="entry name" value="Tyr_Deacylase"/>
    <property type="match status" value="1"/>
</dbReference>
<evidence type="ECO:0000256" key="4">
    <source>
        <dbReference type="ARBA" id="ARBA00048018"/>
    </source>
</evidence>
<reference evidence="6 8" key="1">
    <citation type="journal article" date="2024" name="Nat. Commun.">
        <title>Phylogenomics reveals the evolutionary origins of lichenization in chlorophyte algae.</title>
        <authorList>
            <person name="Puginier C."/>
            <person name="Libourel C."/>
            <person name="Otte J."/>
            <person name="Skaloud P."/>
            <person name="Haon M."/>
            <person name="Grisel S."/>
            <person name="Petersen M."/>
            <person name="Berrin J.G."/>
            <person name="Delaux P.M."/>
            <person name="Dal Grande F."/>
            <person name="Keller J."/>
        </authorList>
    </citation>
    <scope>NUCLEOTIDE SEQUENCE [LARGE SCALE GENOMIC DNA]</scope>
    <source>
        <strain evidence="6 8">SAG 2036</strain>
    </source>
</reference>
<dbReference type="CDD" id="cd00563">
    <property type="entry name" value="Dtyr_deacylase"/>
    <property type="match status" value="1"/>
</dbReference>